<sequence length="363" mass="41035">MDFAERGYLKTNSGDVRAILAYGNMLFTTHKDHKVRVSSVTSNSGDFPSRKLTMLPPQNSFASSQGRKRYNTKIVSHASLTTMQKGYYIYTGSWDKTVKTWRVSDQRCMDSFVAHNDAISAIVVNQEDGSVFTCSSDGSGCMPMATQDSEGNMGPSMKPYNILQDVDCFEDQEVNKILDKMCLQKAEVEEIDEPEEGCSSWWFAVNAASDFQCQVARMKFTSENTNVLGVEAIITQDTAMYRLCQRNISTFDHEALNEFLNQLMYRVSIKVPAKAMREAQTYCRASYKALVPDGIKCEDVGCLHLIPKELSLKILSKIEAGERFTVYVVVPMWPEGIPESRSVQAILDWQKRTMEMMYTDIIQ</sequence>
<evidence type="ECO:0000313" key="1">
    <source>
        <dbReference type="EMBL" id="KAF9616014.1"/>
    </source>
</evidence>
<dbReference type="Pfam" id="PF00400">
    <property type="entry name" value="WD40"/>
    <property type="match status" value="2"/>
</dbReference>
<dbReference type="AlphaFoldDB" id="A0A835M6X4"/>
<name>A0A835M6X4_9MAGN</name>
<reference evidence="1 2" key="1">
    <citation type="submission" date="2020-10" db="EMBL/GenBank/DDBJ databases">
        <title>The Coptis chinensis genome and diversification of protoberbering-type alkaloids.</title>
        <authorList>
            <person name="Wang B."/>
            <person name="Shu S."/>
            <person name="Song C."/>
            <person name="Liu Y."/>
        </authorList>
    </citation>
    <scope>NUCLEOTIDE SEQUENCE [LARGE SCALE GENOMIC DNA]</scope>
    <source>
        <strain evidence="1">HL-2020</strain>
        <tissue evidence="1">Leaf</tissue>
    </source>
</reference>
<evidence type="ECO:0000313" key="2">
    <source>
        <dbReference type="Proteomes" id="UP000631114"/>
    </source>
</evidence>
<dbReference type="OrthoDB" id="14911at2759"/>
<dbReference type="InterPro" id="IPR036322">
    <property type="entry name" value="WD40_repeat_dom_sf"/>
</dbReference>
<dbReference type="InterPro" id="IPR045182">
    <property type="entry name" value="JINGUBANG-like"/>
</dbReference>
<dbReference type="SUPFAM" id="SSF50978">
    <property type="entry name" value="WD40 repeat-like"/>
    <property type="match status" value="1"/>
</dbReference>
<comment type="caution">
    <text evidence="1">The sequence shown here is derived from an EMBL/GenBank/DDBJ whole genome shotgun (WGS) entry which is preliminary data.</text>
</comment>
<protein>
    <submittedName>
        <fullName evidence="1">Uncharacterized protein</fullName>
    </submittedName>
</protein>
<dbReference type="EMBL" id="JADFTS010000003">
    <property type="protein sequence ID" value="KAF9616014.1"/>
    <property type="molecule type" value="Genomic_DNA"/>
</dbReference>
<dbReference type="PANTHER" id="PTHR22844">
    <property type="entry name" value="F-BOX AND WD40 DOMAIN PROTEIN"/>
    <property type="match status" value="1"/>
</dbReference>
<proteinExistence type="predicted"/>
<dbReference type="Gene3D" id="2.130.10.10">
    <property type="entry name" value="YVTN repeat-like/Quinoprotein amine dehydrogenase"/>
    <property type="match status" value="1"/>
</dbReference>
<dbReference type="PANTHER" id="PTHR22844:SF213">
    <property type="entry name" value="OS01G0232200 PROTEIN"/>
    <property type="match status" value="1"/>
</dbReference>
<dbReference type="InterPro" id="IPR001680">
    <property type="entry name" value="WD40_rpt"/>
</dbReference>
<keyword evidence="2" id="KW-1185">Reference proteome</keyword>
<dbReference type="Proteomes" id="UP000631114">
    <property type="component" value="Unassembled WGS sequence"/>
</dbReference>
<gene>
    <name evidence="1" type="ORF">IFM89_027953</name>
</gene>
<organism evidence="1 2">
    <name type="scientific">Coptis chinensis</name>
    <dbReference type="NCBI Taxonomy" id="261450"/>
    <lineage>
        <taxon>Eukaryota</taxon>
        <taxon>Viridiplantae</taxon>
        <taxon>Streptophyta</taxon>
        <taxon>Embryophyta</taxon>
        <taxon>Tracheophyta</taxon>
        <taxon>Spermatophyta</taxon>
        <taxon>Magnoliopsida</taxon>
        <taxon>Ranunculales</taxon>
        <taxon>Ranunculaceae</taxon>
        <taxon>Coptidoideae</taxon>
        <taxon>Coptis</taxon>
    </lineage>
</organism>
<accession>A0A835M6X4</accession>
<dbReference type="InterPro" id="IPR015943">
    <property type="entry name" value="WD40/YVTN_repeat-like_dom_sf"/>
</dbReference>